<evidence type="ECO:0000256" key="3">
    <source>
        <dbReference type="ARBA" id="ARBA00022884"/>
    </source>
</evidence>
<dbReference type="EMBL" id="UINC01034600">
    <property type="protein sequence ID" value="SVB25697.1"/>
    <property type="molecule type" value="Genomic_DNA"/>
</dbReference>
<dbReference type="PANTHER" id="PTHR11078:SF3">
    <property type="entry name" value="ANTITERMINATION NUSB DOMAIN-CONTAINING PROTEIN"/>
    <property type="match status" value="1"/>
</dbReference>
<keyword evidence="4" id="KW-0805">Transcription regulation</keyword>
<dbReference type="InterPro" id="IPR035926">
    <property type="entry name" value="NusB-like_sf"/>
</dbReference>
<dbReference type="HAMAP" id="MF_00073">
    <property type="entry name" value="NusB"/>
    <property type="match status" value="1"/>
</dbReference>
<comment type="similarity">
    <text evidence="1">Belongs to the NusB family.</text>
</comment>
<dbReference type="GO" id="GO:0031564">
    <property type="term" value="P:transcription antitermination"/>
    <property type="evidence" value="ECO:0007669"/>
    <property type="project" value="UniProtKB-KW"/>
</dbReference>
<proteinExistence type="inferred from homology"/>
<dbReference type="GO" id="GO:0003723">
    <property type="term" value="F:RNA binding"/>
    <property type="evidence" value="ECO:0007669"/>
    <property type="project" value="UniProtKB-KW"/>
</dbReference>
<sequence>MIQKKHFPYNRSYSRILALQYLYREEFLISNDKLKINLEQAAIILDELIIDGFKSDISNYNNLDIKYANEILTGVQTEKNEIDSLIQNYAPSFPLKQVAIIDKSILRICIYEIKFNELNPSIAMDEAIEIAKVFGSDKSAAFINGVIDSLVQNDKI</sequence>
<dbReference type="PANTHER" id="PTHR11078">
    <property type="entry name" value="N UTILIZATION SUBSTANCE PROTEIN B-RELATED"/>
    <property type="match status" value="1"/>
</dbReference>
<organism evidence="7">
    <name type="scientific">marine metagenome</name>
    <dbReference type="NCBI Taxonomy" id="408172"/>
    <lineage>
        <taxon>unclassified sequences</taxon>
        <taxon>metagenomes</taxon>
        <taxon>ecological metagenomes</taxon>
    </lineage>
</organism>
<evidence type="ECO:0000259" key="6">
    <source>
        <dbReference type="Pfam" id="PF01029"/>
    </source>
</evidence>
<gene>
    <name evidence="7" type="ORF">METZ01_LOCUS178551</name>
</gene>
<evidence type="ECO:0000256" key="1">
    <source>
        <dbReference type="ARBA" id="ARBA00005952"/>
    </source>
</evidence>
<keyword evidence="5" id="KW-0804">Transcription</keyword>
<dbReference type="GO" id="GO:0006353">
    <property type="term" value="P:DNA-templated transcription termination"/>
    <property type="evidence" value="ECO:0007669"/>
    <property type="project" value="InterPro"/>
</dbReference>
<dbReference type="InterPro" id="IPR011605">
    <property type="entry name" value="NusB_fam"/>
</dbReference>
<name>A0A382CK45_9ZZZZ</name>
<evidence type="ECO:0000256" key="5">
    <source>
        <dbReference type="ARBA" id="ARBA00023163"/>
    </source>
</evidence>
<reference evidence="7" key="1">
    <citation type="submission" date="2018-05" db="EMBL/GenBank/DDBJ databases">
        <authorList>
            <person name="Lanie J.A."/>
            <person name="Ng W.-L."/>
            <person name="Kazmierczak K.M."/>
            <person name="Andrzejewski T.M."/>
            <person name="Davidsen T.M."/>
            <person name="Wayne K.J."/>
            <person name="Tettelin H."/>
            <person name="Glass J.I."/>
            <person name="Rusch D."/>
            <person name="Podicherti R."/>
            <person name="Tsui H.-C.T."/>
            <person name="Winkler M.E."/>
        </authorList>
    </citation>
    <scope>NUCLEOTIDE SEQUENCE</scope>
</reference>
<keyword evidence="3" id="KW-0694">RNA-binding</keyword>
<evidence type="ECO:0000256" key="2">
    <source>
        <dbReference type="ARBA" id="ARBA00022814"/>
    </source>
</evidence>
<feature type="domain" description="NusB/RsmB/TIM44" evidence="6">
    <location>
        <begin position="14"/>
        <end position="151"/>
    </location>
</feature>
<dbReference type="InterPro" id="IPR006027">
    <property type="entry name" value="NusB_RsmB_TIM44"/>
</dbReference>
<dbReference type="GO" id="GO:0005829">
    <property type="term" value="C:cytosol"/>
    <property type="evidence" value="ECO:0007669"/>
    <property type="project" value="TreeGrafter"/>
</dbReference>
<protein>
    <recommendedName>
        <fullName evidence="6">NusB/RsmB/TIM44 domain-containing protein</fullName>
    </recommendedName>
</protein>
<keyword evidence="2" id="KW-0889">Transcription antitermination</keyword>
<dbReference type="NCBIfam" id="TIGR01951">
    <property type="entry name" value="nusB"/>
    <property type="match status" value="1"/>
</dbReference>
<evidence type="ECO:0000313" key="7">
    <source>
        <dbReference type="EMBL" id="SVB25697.1"/>
    </source>
</evidence>
<dbReference type="AlphaFoldDB" id="A0A382CK45"/>
<dbReference type="Gene3D" id="1.10.940.10">
    <property type="entry name" value="NusB-like"/>
    <property type="match status" value="1"/>
</dbReference>
<accession>A0A382CK45</accession>
<dbReference type="SUPFAM" id="SSF48013">
    <property type="entry name" value="NusB-like"/>
    <property type="match status" value="1"/>
</dbReference>
<evidence type="ECO:0000256" key="4">
    <source>
        <dbReference type="ARBA" id="ARBA00023015"/>
    </source>
</evidence>
<dbReference type="Pfam" id="PF01029">
    <property type="entry name" value="NusB"/>
    <property type="match status" value="1"/>
</dbReference>